<sequence>MRGGRRRARLLWARTKCDAVVAQPPEGTGSMNAHGSLARVLHNLGDTLLDVVHRGARDSADIGGIVIHDPVEDSVPPPHALVLGVGLREPGEIARLLGDLGRRRAVALVVRAPVPLDAGVTAAAEASGVGVLGLARGASWVQVTAMLRAVLAEGDIGRDGPETLGGTISGDLFAVANAIAALIDAPVTIEDRHSRVLAFSGQLDKADAARTETILGRQVPERFARLLASRGVFRDLYRSDGPVHVPPLHNGSDAPTVPRIAIAVRAGDEAIGSIWAAVSEPLSPERSQALRDSAKVVALHMLRLRAGADVERRLRADLVSTALEGGAGAREALSRLGLADRPVVVLALGLRDDTDSASGADANLATERERLADAFAMHLGAVHPHCAAALLGDTAYGLVPAQQDRGVSEERAMRVAADFLDRIGPRTGVVIGIGPTGADAEGLAQARSGADRALRVLRTAGTERRAARLADVHVEALLCELRDIVAARGDQPTGPIARLAAYDERRRANLIETLHAWLDAFGDIGAAAAAVHVHPNTFRYRLHRLAEVGGIDLTSPEARFAAMLQLRVMPPEPAVRHQEAPRSPR</sequence>
<feature type="domain" description="PucR C-terminal helix-turn-helix" evidence="2">
    <location>
        <begin position="510"/>
        <end position="568"/>
    </location>
</feature>
<dbReference type="Pfam" id="PF13556">
    <property type="entry name" value="HTH_30"/>
    <property type="match status" value="1"/>
</dbReference>
<gene>
    <name evidence="4" type="ORF">GCM10017557_01690</name>
</gene>
<dbReference type="InterPro" id="IPR042070">
    <property type="entry name" value="PucR_C-HTH_sf"/>
</dbReference>
<keyword evidence="5" id="KW-1185">Reference proteome</keyword>
<dbReference type="PANTHER" id="PTHR33744">
    <property type="entry name" value="CARBOHYDRATE DIACID REGULATOR"/>
    <property type="match status" value="1"/>
</dbReference>
<feature type="domain" description="CdaR GGDEF-like" evidence="3">
    <location>
        <begin position="328"/>
        <end position="456"/>
    </location>
</feature>
<dbReference type="InterPro" id="IPR041522">
    <property type="entry name" value="CdaR_GGDEF"/>
</dbReference>
<comment type="similarity">
    <text evidence="1">Belongs to the CdaR family.</text>
</comment>
<dbReference type="KEGG" id="sgm:GCM10017557_01690"/>
<dbReference type="Gene3D" id="1.10.10.2840">
    <property type="entry name" value="PucR C-terminal helix-turn-helix domain"/>
    <property type="match status" value="1"/>
</dbReference>
<proteinExistence type="inferred from homology"/>
<dbReference type="PANTHER" id="PTHR33744:SF17">
    <property type="entry name" value="CONSERVED PROTEIN"/>
    <property type="match status" value="1"/>
</dbReference>
<evidence type="ECO:0000259" key="2">
    <source>
        <dbReference type="Pfam" id="PF13556"/>
    </source>
</evidence>
<protein>
    <submittedName>
        <fullName evidence="4">PucR family transcriptional regulator</fullName>
    </submittedName>
</protein>
<evidence type="ECO:0000256" key="1">
    <source>
        <dbReference type="ARBA" id="ARBA00006754"/>
    </source>
</evidence>
<accession>A0A7G1NUE5</accession>
<dbReference type="Proteomes" id="UP000516444">
    <property type="component" value="Chromosome"/>
</dbReference>
<reference evidence="4 5" key="1">
    <citation type="journal article" date="2014" name="Int. J. Syst. Evol. Microbiol.">
        <title>Complete genome sequence of Corynebacterium casei LMG S-19264T (=DSM 44701T), isolated from a smear-ripened cheese.</title>
        <authorList>
            <consortium name="US DOE Joint Genome Institute (JGI-PGF)"/>
            <person name="Walter F."/>
            <person name="Albersmeier A."/>
            <person name="Kalinowski J."/>
            <person name="Ruckert C."/>
        </authorList>
    </citation>
    <scope>NUCLEOTIDE SEQUENCE [LARGE SCALE GENOMIC DNA]</scope>
    <source>
        <strain evidence="4 5">JCM 4677</strain>
    </source>
</reference>
<evidence type="ECO:0000259" key="3">
    <source>
        <dbReference type="Pfam" id="PF17853"/>
    </source>
</evidence>
<dbReference type="InterPro" id="IPR025736">
    <property type="entry name" value="PucR_C-HTH_dom"/>
</dbReference>
<dbReference type="AlphaFoldDB" id="A0A7G1NUE5"/>
<name>A0A7G1NUE5_9ACTN</name>
<dbReference type="Pfam" id="PF17853">
    <property type="entry name" value="GGDEF_2"/>
    <property type="match status" value="1"/>
</dbReference>
<dbReference type="EMBL" id="AP023440">
    <property type="protein sequence ID" value="BCL25310.1"/>
    <property type="molecule type" value="Genomic_DNA"/>
</dbReference>
<organism evidence="4 5">
    <name type="scientific">Streptomyces aurantiacus</name>
    <dbReference type="NCBI Taxonomy" id="47760"/>
    <lineage>
        <taxon>Bacteria</taxon>
        <taxon>Bacillati</taxon>
        <taxon>Actinomycetota</taxon>
        <taxon>Actinomycetes</taxon>
        <taxon>Kitasatosporales</taxon>
        <taxon>Streptomycetaceae</taxon>
        <taxon>Streptomyces</taxon>
        <taxon>Streptomyces aurantiacus group</taxon>
    </lineage>
</organism>
<dbReference type="InterPro" id="IPR051448">
    <property type="entry name" value="CdaR-like_regulators"/>
</dbReference>
<evidence type="ECO:0000313" key="5">
    <source>
        <dbReference type="Proteomes" id="UP000516444"/>
    </source>
</evidence>
<evidence type="ECO:0000313" key="4">
    <source>
        <dbReference type="EMBL" id="BCL25310.1"/>
    </source>
</evidence>